<dbReference type="AlphaFoldDB" id="A0A1X7UT76"/>
<protein>
    <submittedName>
        <fullName evidence="2">Uncharacterized protein</fullName>
    </submittedName>
</protein>
<accession>A0A1X7UT76</accession>
<proteinExistence type="predicted"/>
<keyword evidence="1" id="KW-0812">Transmembrane</keyword>
<organism evidence="2">
    <name type="scientific">Amphimedon queenslandica</name>
    <name type="common">Sponge</name>
    <dbReference type="NCBI Taxonomy" id="400682"/>
    <lineage>
        <taxon>Eukaryota</taxon>
        <taxon>Metazoa</taxon>
        <taxon>Porifera</taxon>
        <taxon>Demospongiae</taxon>
        <taxon>Heteroscleromorpha</taxon>
        <taxon>Haplosclerida</taxon>
        <taxon>Niphatidae</taxon>
        <taxon>Amphimedon</taxon>
    </lineage>
</organism>
<evidence type="ECO:0000256" key="1">
    <source>
        <dbReference type="SAM" id="Phobius"/>
    </source>
</evidence>
<keyword evidence="1" id="KW-1133">Transmembrane helix</keyword>
<sequence length="114" mass="13567">MRTARRKCRSNPTPERIKSVSLLESNLGDEITKAEAHYVSSLINQSVVDKSKARIFSHIRSLPSYMYITPFIHALSYLFIYLFIFYFYFFFHFFSFFFFFFLVPGEFTRLPSAL</sequence>
<keyword evidence="1" id="KW-0472">Membrane</keyword>
<feature type="transmembrane region" description="Helical" evidence="1">
    <location>
        <begin position="86"/>
        <end position="103"/>
    </location>
</feature>
<name>A0A1X7UT76_AMPQE</name>
<evidence type="ECO:0000313" key="2">
    <source>
        <dbReference type="EnsemblMetazoa" id="Aqu2.1.30714_001"/>
    </source>
</evidence>
<reference evidence="2" key="1">
    <citation type="submission" date="2017-05" db="UniProtKB">
        <authorList>
            <consortium name="EnsemblMetazoa"/>
        </authorList>
    </citation>
    <scope>IDENTIFICATION</scope>
</reference>
<dbReference type="EnsemblMetazoa" id="Aqu2.1.30714_001">
    <property type="protein sequence ID" value="Aqu2.1.30714_001"/>
    <property type="gene ID" value="Aqu2.1.30714"/>
</dbReference>
<dbReference type="InParanoid" id="A0A1X7UT76"/>